<dbReference type="PANTHER" id="PTHR23308">
    <property type="entry name" value="NUCLEAR INHIBITOR OF PROTEIN PHOSPHATASE-1"/>
    <property type="match status" value="1"/>
</dbReference>
<dbReference type="EMBL" id="MU005783">
    <property type="protein sequence ID" value="KAF2704267.1"/>
    <property type="molecule type" value="Genomic_DNA"/>
</dbReference>
<dbReference type="SUPFAM" id="SSF49879">
    <property type="entry name" value="SMAD/FHA domain"/>
    <property type="match status" value="1"/>
</dbReference>
<evidence type="ECO:0000259" key="2">
    <source>
        <dbReference type="PROSITE" id="PS50006"/>
    </source>
</evidence>
<feature type="non-terminal residue" evidence="3">
    <location>
        <position position="1"/>
    </location>
</feature>
<keyword evidence="4" id="KW-1185">Reference proteome</keyword>
<organism evidence="3 4">
    <name type="scientific">Pleomassaria siparia CBS 279.74</name>
    <dbReference type="NCBI Taxonomy" id="1314801"/>
    <lineage>
        <taxon>Eukaryota</taxon>
        <taxon>Fungi</taxon>
        <taxon>Dikarya</taxon>
        <taxon>Ascomycota</taxon>
        <taxon>Pezizomycotina</taxon>
        <taxon>Dothideomycetes</taxon>
        <taxon>Pleosporomycetidae</taxon>
        <taxon>Pleosporales</taxon>
        <taxon>Pleomassariaceae</taxon>
        <taxon>Pleomassaria</taxon>
    </lineage>
</organism>
<dbReference type="PROSITE" id="PS50006">
    <property type="entry name" value="FHA_DOMAIN"/>
    <property type="match status" value="1"/>
</dbReference>
<reference evidence="3" key="1">
    <citation type="journal article" date="2020" name="Stud. Mycol.">
        <title>101 Dothideomycetes genomes: a test case for predicting lifestyles and emergence of pathogens.</title>
        <authorList>
            <person name="Haridas S."/>
            <person name="Albert R."/>
            <person name="Binder M."/>
            <person name="Bloem J."/>
            <person name="Labutti K."/>
            <person name="Salamov A."/>
            <person name="Andreopoulos B."/>
            <person name="Baker S."/>
            <person name="Barry K."/>
            <person name="Bills G."/>
            <person name="Bluhm B."/>
            <person name="Cannon C."/>
            <person name="Castanera R."/>
            <person name="Culley D."/>
            <person name="Daum C."/>
            <person name="Ezra D."/>
            <person name="Gonzalez J."/>
            <person name="Henrissat B."/>
            <person name="Kuo A."/>
            <person name="Liang C."/>
            <person name="Lipzen A."/>
            <person name="Lutzoni F."/>
            <person name="Magnuson J."/>
            <person name="Mondo S."/>
            <person name="Nolan M."/>
            <person name="Ohm R."/>
            <person name="Pangilinan J."/>
            <person name="Park H.-J."/>
            <person name="Ramirez L."/>
            <person name="Alfaro M."/>
            <person name="Sun H."/>
            <person name="Tritt A."/>
            <person name="Yoshinaga Y."/>
            <person name="Zwiers L.-H."/>
            <person name="Turgeon B."/>
            <person name="Goodwin S."/>
            <person name="Spatafora J."/>
            <person name="Crous P."/>
            <person name="Grigoriev I."/>
        </authorList>
    </citation>
    <scope>NUCLEOTIDE SEQUENCE</scope>
    <source>
        <strain evidence="3">CBS 279.74</strain>
    </source>
</reference>
<evidence type="ECO:0000313" key="3">
    <source>
        <dbReference type="EMBL" id="KAF2704267.1"/>
    </source>
</evidence>
<accession>A0A6G1JVS4</accession>
<dbReference type="OrthoDB" id="444265at2759"/>
<protein>
    <submittedName>
        <fullName evidence="3">SMAD/FHA domain-containing protein</fullName>
    </submittedName>
</protein>
<dbReference type="Gene3D" id="2.60.200.20">
    <property type="match status" value="1"/>
</dbReference>
<dbReference type="InterPro" id="IPR008984">
    <property type="entry name" value="SMAD_FHA_dom_sf"/>
</dbReference>
<dbReference type="InterPro" id="IPR050923">
    <property type="entry name" value="Cell_Proc_Reg/RNA_Proc"/>
</dbReference>
<dbReference type="Pfam" id="PF00498">
    <property type="entry name" value="FHA"/>
    <property type="match status" value="1"/>
</dbReference>
<gene>
    <name evidence="3" type="ORF">K504DRAFT_333891</name>
</gene>
<dbReference type="AlphaFoldDB" id="A0A6G1JVS4"/>
<feature type="domain" description="FHA" evidence="2">
    <location>
        <begin position="278"/>
        <end position="345"/>
    </location>
</feature>
<feature type="compositionally biased region" description="Basic residues" evidence="1">
    <location>
        <begin position="158"/>
        <end position="175"/>
    </location>
</feature>
<feature type="region of interest" description="Disordered" evidence="1">
    <location>
        <begin position="1"/>
        <end position="221"/>
    </location>
</feature>
<dbReference type="InterPro" id="IPR000253">
    <property type="entry name" value="FHA_dom"/>
</dbReference>
<feature type="compositionally biased region" description="Basic and acidic residues" evidence="1">
    <location>
        <begin position="1"/>
        <end position="24"/>
    </location>
</feature>
<evidence type="ECO:0000256" key="1">
    <source>
        <dbReference type="SAM" id="MobiDB-lite"/>
    </source>
</evidence>
<evidence type="ECO:0000313" key="4">
    <source>
        <dbReference type="Proteomes" id="UP000799428"/>
    </source>
</evidence>
<sequence length="376" mass="43629">RKPRDRRRDGSNDRTLRDALKEASPESLTKGPAPTRNRDASPEPYRKPRDRSRDKREGSKGRTRDRSREKTRDRSKERHRERSRDRDRDRNKDRRRDRSRDRHGERSRDRYGDRSRDKKRERSRERDSKKLSPSRRSASPLPYRPSHKRRDRSPSPARSKRAKHSSSPPRRRSKRSPSPISRSRKPLPDQEVSFRGTDNSAQPPTKYGGAPPTLQKPNFKPTGLLAASANKVAGTKISLKYHEPPEARKPSPSSPWRLFIFKDTTMLDTVQLHTQSCWLLGRAHQVADIPLEHPSSSQQHAAIQFRYIVKTSEDEYGVRQTKGKVKPYIIDLESSNGTELNGEKVEPGRYVELRDKDILTFAASEREYVVMLPPKE</sequence>
<dbReference type="Proteomes" id="UP000799428">
    <property type="component" value="Unassembled WGS sequence"/>
</dbReference>
<dbReference type="SMART" id="SM00240">
    <property type="entry name" value="FHA"/>
    <property type="match status" value="1"/>
</dbReference>
<proteinExistence type="predicted"/>
<feature type="compositionally biased region" description="Basic and acidic residues" evidence="1">
    <location>
        <begin position="36"/>
        <end position="130"/>
    </location>
</feature>
<feature type="non-terminal residue" evidence="3">
    <location>
        <position position="376"/>
    </location>
</feature>
<name>A0A6G1JVS4_9PLEO</name>